<dbReference type="OrthoDB" id="2987990at2759"/>
<protein>
    <submittedName>
        <fullName evidence="2">Uncharacterized protein</fullName>
    </submittedName>
</protein>
<organism evidence="2 3">
    <name type="scientific">Gymnopus androsaceus JB14</name>
    <dbReference type="NCBI Taxonomy" id="1447944"/>
    <lineage>
        <taxon>Eukaryota</taxon>
        <taxon>Fungi</taxon>
        <taxon>Dikarya</taxon>
        <taxon>Basidiomycota</taxon>
        <taxon>Agaricomycotina</taxon>
        <taxon>Agaricomycetes</taxon>
        <taxon>Agaricomycetidae</taxon>
        <taxon>Agaricales</taxon>
        <taxon>Marasmiineae</taxon>
        <taxon>Omphalotaceae</taxon>
        <taxon>Gymnopus</taxon>
    </lineage>
</organism>
<evidence type="ECO:0000256" key="1">
    <source>
        <dbReference type="SAM" id="MobiDB-lite"/>
    </source>
</evidence>
<evidence type="ECO:0000313" key="2">
    <source>
        <dbReference type="EMBL" id="KAE9395399.1"/>
    </source>
</evidence>
<dbReference type="EMBL" id="ML769532">
    <property type="protein sequence ID" value="KAE9395399.1"/>
    <property type="molecule type" value="Genomic_DNA"/>
</dbReference>
<proteinExistence type="predicted"/>
<name>A0A6A4HAS3_9AGAR</name>
<feature type="compositionally biased region" description="Polar residues" evidence="1">
    <location>
        <begin position="298"/>
        <end position="314"/>
    </location>
</feature>
<gene>
    <name evidence="2" type="ORF">BT96DRAFT_1044447</name>
</gene>
<sequence>MSPLSHPSSPVHIGKLSNMSSINAMTGPIYELHPSDHKDFIGFMTDFRCKPLEGTEFSLLRRATQGTLRELWLLIEHPAWVDGPRVSESLTSNANRVFDILSLALSTGCVEAYQIVEDLNCLELFAKYRRPMQTSAMVSSYVTGLKALPSSIREVYITHLYEPRNLHIAILSLFEWWPYTHPHDIGVADLIQLRSDDLSWDECRRWLKYVSEWAKEDKRLCLPTFNARRLGEKWQWRVLRMYLADSDDLEMEPIPPDANWSGTLKLQEAIQSLDEFFAKKQAENDDDDSLVIPPSPTLPSMSLVTPSEPLTAST</sequence>
<dbReference type="Proteomes" id="UP000799118">
    <property type="component" value="Unassembled WGS sequence"/>
</dbReference>
<reference evidence="2" key="1">
    <citation type="journal article" date="2019" name="Environ. Microbiol.">
        <title>Fungal ecological strategies reflected in gene transcription - a case study of two litter decomposers.</title>
        <authorList>
            <person name="Barbi F."/>
            <person name="Kohler A."/>
            <person name="Barry K."/>
            <person name="Baskaran P."/>
            <person name="Daum C."/>
            <person name="Fauchery L."/>
            <person name="Ihrmark K."/>
            <person name="Kuo A."/>
            <person name="LaButti K."/>
            <person name="Lipzen A."/>
            <person name="Morin E."/>
            <person name="Grigoriev I.V."/>
            <person name="Henrissat B."/>
            <person name="Lindahl B."/>
            <person name="Martin F."/>
        </authorList>
    </citation>
    <scope>NUCLEOTIDE SEQUENCE</scope>
    <source>
        <strain evidence="2">JB14</strain>
    </source>
</reference>
<evidence type="ECO:0000313" key="3">
    <source>
        <dbReference type="Proteomes" id="UP000799118"/>
    </source>
</evidence>
<keyword evidence="3" id="KW-1185">Reference proteome</keyword>
<feature type="region of interest" description="Disordered" evidence="1">
    <location>
        <begin position="282"/>
        <end position="314"/>
    </location>
</feature>
<dbReference type="AlphaFoldDB" id="A0A6A4HAS3"/>
<accession>A0A6A4HAS3</accession>